<protein>
    <recommendedName>
        <fullName evidence="5">MACPF domain-containing protein</fullName>
    </recommendedName>
</protein>
<dbReference type="EMBL" id="QKYT01000161">
    <property type="protein sequence ID" value="RIA91152.1"/>
    <property type="molecule type" value="Genomic_DNA"/>
</dbReference>
<evidence type="ECO:0000313" key="3">
    <source>
        <dbReference type="EMBL" id="RIA91152.1"/>
    </source>
</evidence>
<organism evidence="3 4">
    <name type="scientific">Glomus cerebriforme</name>
    <dbReference type="NCBI Taxonomy" id="658196"/>
    <lineage>
        <taxon>Eukaryota</taxon>
        <taxon>Fungi</taxon>
        <taxon>Fungi incertae sedis</taxon>
        <taxon>Mucoromycota</taxon>
        <taxon>Glomeromycotina</taxon>
        <taxon>Glomeromycetes</taxon>
        <taxon>Glomerales</taxon>
        <taxon>Glomeraceae</taxon>
        <taxon>Glomus</taxon>
    </lineage>
</organism>
<evidence type="ECO:0000259" key="2">
    <source>
        <dbReference type="Pfam" id="PF24209"/>
    </source>
</evidence>
<comment type="caution">
    <text evidence="3">The sequence shown here is derived from an EMBL/GenBank/DDBJ whole genome shotgun (WGS) entry which is preliminary data.</text>
</comment>
<evidence type="ECO:0000313" key="4">
    <source>
        <dbReference type="Proteomes" id="UP000265703"/>
    </source>
</evidence>
<evidence type="ECO:0000259" key="1">
    <source>
        <dbReference type="Pfam" id="PF22693"/>
    </source>
</evidence>
<name>A0A397SZX8_9GLOM</name>
<reference evidence="3 4" key="1">
    <citation type="submission" date="2018-06" db="EMBL/GenBank/DDBJ databases">
        <title>Comparative genomics reveals the genomic features of Rhizophagus irregularis, R. cerebriforme, R. diaphanum and Gigaspora rosea, and their symbiotic lifestyle signature.</title>
        <authorList>
            <person name="Morin E."/>
            <person name="San Clemente H."/>
            <person name="Chen E.C.H."/>
            <person name="De La Providencia I."/>
            <person name="Hainaut M."/>
            <person name="Kuo A."/>
            <person name="Kohler A."/>
            <person name="Murat C."/>
            <person name="Tang N."/>
            <person name="Roy S."/>
            <person name="Loubradou J."/>
            <person name="Henrissat B."/>
            <person name="Grigoriev I.V."/>
            <person name="Corradi N."/>
            <person name="Roux C."/>
            <person name="Martin F.M."/>
        </authorList>
    </citation>
    <scope>NUCLEOTIDE SEQUENCE [LARGE SCALE GENOMIC DNA]</scope>
    <source>
        <strain evidence="3 4">DAOM 227022</strain>
    </source>
</reference>
<accession>A0A397SZX8</accession>
<sequence>MSSNKIIVFIEIVEIMGDSIKTSTPKMKKLNPDKNLSEIRKELEKKNINDINILLFSKKPNITKIAEIDREDEEEIFLKEILYENSGSKFLFLSKNDSNLCWDYLNKECKLDYGRTLSVDGIKKASKRAFEMKYCKFNLTGAEKYKRDKLGFISEEDWMKKTNLFFDINISSQNFAELGLLIESSQNENIKNEINSIYEYTEIGKASLKFNQRNLELTDEFKNDVINAINSKDPKKFIKITEEYGQFISTEVILGGRVYFKDRKISSINCVDHTKENSVSTNIGISRNSSKTKAGSKSIDSRKKSNFYSFDHMRLLGGTHPDGKDFDDKAWIESLKNYQNWDCIELKNPISIFQLLPDDLRKESFKSIGKKILYTSIEDYKFILNESDKPEVVDLPYKVSEILQNKEADCDIFATVIDTDESKNDFFNCQILHPSNGKPSLIIHCIQPKFRKCEYNLKIRIMIIGFDTNFKLSDICVKSMKYIYDSKIPCDFYSIPLQVDLGLTNNIPFFGIPVLENLNSLNKSLIIGHNFRNISSDNELKIDVFSYNLKERRFVELPKFTFCTLIILNNLTSNDHELLPFKFSIFKKSPFIDLKKKFTSYLSLKFISLYLSEENYKPFFLKQNIKQIRIKYVDCKCDKTCTVCKNKKLRVSRSENNIKWFTKRALGGEVEGKIFVRFDAAVVLCLYNFLEDLEMPRDLSSSLKALARGDQIIEYKAFVNEDKKVKWMFVINQRIIDRGE</sequence>
<dbReference type="OrthoDB" id="2338512at2759"/>
<evidence type="ECO:0008006" key="5">
    <source>
        <dbReference type="Google" id="ProtNLM"/>
    </source>
</evidence>
<gene>
    <name evidence="3" type="ORF">C1645_822458</name>
</gene>
<dbReference type="AlphaFoldDB" id="A0A397SZX8"/>
<dbReference type="STRING" id="658196.A0A397SZX8"/>
<dbReference type="InterPro" id="IPR054586">
    <property type="entry name" value="MACPF_1_fungal"/>
</dbReference>
<feature type="domain" description="DUF7431" evidence="2">
    <location>
        <begin position="372"/>
        <end position="641"/>
    </location>
</feature>
<dbReference type="Proteomes" id="UP000265703">
    <property type="component" value="Unassembled WGS sequence"/>
</dbReference>
<proteinExistence type="predicted"/>
<keyword evidence="4" id="KW-1185">Reference proteome</keyword>
<dbReference type="InterPro" id="IPR055854">
    <property type="entry name" value="DUF7431"/>
</dbReference>
<feature type="domain" description="MACPF-like" evidence="1">
    <location>
        <begin position="184"/>
        <end position="363"/>
    </location>
</feature>
<dbReference type="Pfam" id="PF24209">
    <property type="entry name" value="DUF7431"/>
    <property type="match status" value="1"/>
</dbReference>
<dbReference type="Pfam" id="PF22693">
    <property type="entry name" value="MACPF_1"/>
    <property type="match status" value="1"/>
</dbReference>